<proteinExistence type="predicted"/>
<dbReference type="Proteomes" id="UP001567538">
    <property type="component" value="Unassembled WGS sequence"/>
</dbReference>
<reference evidence="2 3" key="1">
    <citation type="submission" date="2024-06" db="EMBL/GenBank/DDBJ databases">
        <title>A chromosome level genome sequence of Diviner's sage (Salvia divinorum).</title>
        <authorList>
            <person name="Ford S.A."/>
            <person name="Ro D.-K."/>
            <person name="Ness R.W."/>
            <person name="Phillips M.A."/>
        </authorList>
    </citation>
    <scope>NUCLEOTIDE SEQUENCE [LARGE SCALE GENOMIC DNA]</scope>
    <source>
        <strain evidence="2">SAF-2024a</strain>
        <tissue evidence="2">Leaf</tissue>
    </source>
</reference>
<keyword evidence="3" id="KW-1185">Reference proteome</keyword>
<dbReference type="AlphaFoldDB" id="A0ABD1GLR7"/>
<accession>A0ABD1GLR7</accession>
<comment type="caution">
    <text evidence="2">The sequence shown here is derived from an EMBL/GenBank/DDBJ whole genome shotgun (WGS) entry which is preliminary data.</text>
</comment>
<gene>
    <name evidence="2" type="ORF">AAHA92_21845</name>
</gene>
<name>A0ABD1GLR7_SALDI</name>
<organism evidence="2 3">
    <name type="scientific">Salvia divinorum</name>
    <name type="common">Maria pastora</name>
    <name type="synonym">Diviner's sage</name>
    <dbReference type="NCBI Taxonomy" id="28513"/>
    <lineage>
        <taxon>Eukaryota</taxon>
        <taxon>Viridiplantae</taxon>
        <taxon>Streptophyta</taxon>
        <taxon>Embryophyta</taxon>
        <taxon>Tracheophyta</taxon>
        <taxon>Spermatophyta</taxon>
        <taxon>Magnoliopsida</taxon>
        <taxon>eudicotyledons</taxon>
        <taxon>Gunneridae</taxon>
        <taxon>Pentapetalae</taxon>
        <taxon>asterids</taxon>
        <taxon>lamiids</taxon>
        <taxon>Lamiales</taxon>
        <taxon>Lamiaceae</taxon>
        <taxon>Nepetoideae</taxon>
        <taxon>Mentheae</taxon>
        <taxon>Salviinae</taxon>
        <taxon>Salvia</taxon>
        <taxon>Salvia subgen. Calosphace</taxon>
    </lineage>
</organism>
<evidence type="ECO:0000313" key="2">
    <source>
        <dbReference type="EMBL" id="KAL1545076.1"/>
    </source>
</evidence>
<feature type="compositionally biased region" description="Low complexity" evidence="1">
    <location>
        <begin position="10"/>
        <end position="23"/>
    </location>
</feature>
<sequence>MFSIRATSHQSVLSCSPNSQSSSAPPPAKPGQSPATNQDNHVTLLKVSRQEYLKKMEQKKLEELRFCELHLSCISFR</sequence>
<evidence type="ECO:0000313" key="3">
    <source>
        <dbReference type="Proteomes" id="UP001567538"/>
    </source>
</evidence>
<evidence type="ECO:0000256" key="1">
    <source>
        <dbReference type="SAM" id="MobiDB-lite"/>
    </source>
</evidence>
<feature type="region of interest" description="Disordered" evidence="1">
    <location>
        <begin position="1"/>
        <end position="40"/>
    </location>
</feature>
<dbReference type="EMBL" id="JBEAFC010000008">
    <property type="protein sequence ID" value="KAL1545076.1"/>
    <property type="molecule type" value="Genomic_DNA"/>
</dbReference>
<protein>
    <submittedName>
        <fullName evidence="2">Uncharacterized protein</fullName>
    </submittedName>
</protein>